<feature type="compositionally biased region" description="Acidic residues" evidence="6">
    <location>
        <begin position="316"/>
        <end position="325"/>
    </location>
</feature>
<gene>
    <name evidence="5 9" type="primary">HCR1</name>
    <name evidence="9" type="ORF">E8E13_001062</name>
</gene>
<protein>
    <recommendedName>
        <fullName evidence="5">Eukaryotic translation initiation factor 3 subunit J</fullName>
        <shortName evidence="5">eIF3j</shortName>
    </recommendedName>
    <alternativeName>
        <fullName evidence="5">Eukaryotic translation initiation factor 3 30 kDa subunit homolog</fullName>
        <shortName evidence="5">eIF-3 30 kDa subunit homolog</shortName>
    </alternativeName>
</protein>
<feature type="compositionally biased region" description="Acidic residues" evidence="6">
    <location>
        <begin position="252"/>
        <end position="271"/>
    </location>
</feature>
<dbReference type="GO" id="GO:0001732">
    <property type="term" value="P:formation of cytoplasmic translation initiation complex"/>
    <property type="evidence" value="ECO:0007669"/>
    <property type="project" value="UniProtKB-UniRule"/>
</dbReference>
<comment type="subunit">
    <text evidence="5">Component of the eukaryotic translation initiation factor 3 (eIF-3) complex.</text>
</comment>
<feature type="chain" id="PRO_5040386547" description="Eukaryotic translation initiation factor 3 subunit J" evidence="7">
    <location>
        <begin position="20"/>
        <end position="493"/>
    </location>
</feature>
<dbReference type="PANTHER" id="PTHR17630:SF44">
    <property type="entry name" value="PROTEIN AIM2"/>
    <property type="match status" value="1"/>
</dbReference>
<keyword evidence="4" id="KW-0175">Coiled coil</keyword>
<dbReference type="Gene3D" id="1.10.246.60">
    <property type="entry name" value="Eukaryotic translation initiation factor 3 like domains"/>
    <property type="match status" value="1"/>
</dbReference>
<feature type="compositionally biased region" description="Basic and acidic residues" evidence="6">
    <location>
        <begin position="272"/>
        <end position="292"/>
    </location>
</feature>
<keyword evidence="2 5" id="KW-0396">Initiation factor</keyword>
<keyword evidence="3 5" id="KW-0648">Protein biosynthesis</keyword>
<dbReference type="OrthoDB" id="20381at2759"/>
<feature type="domain" description="Dienelactone hydrolase" evidence="8">
    <location>
        <begin position="47"/>
        <end position="229"/>
    </location>
</feature>
<accession>A0A9P4T2Z0</accession>
<organism evidence="9 10">
    <name type="scientific">Curvularia kusanoi</name>
    <name type="common">Cochliobolus kusanoi</name>
    <dbReference type="NCBI Taxonomy" id="90978"/>
    <lineage>
        <taxon>Eukaryota</taxon>
        <taxon>Fungi</taxon>
        <taxon>Dikarya</taxon>
        <taxon>Ascomycota</taxon>
        <taxon>Pezizomycotina</taxon>
        <taxon>Dothideomycetes</taxon>
        <taxon>Pleosporomycetidae</taxon>
        <taxon>Pleosporales</taxon>
        <taxon>Pleosporineae</taxon>
        <taxon>Pleosporaceae</taxon>
        <taxon>Curvularia</taxon>
    </lineage>
</organism>
<keyword evidence="1 5" id="KW-0963">Cytoplasm</keyword>
<feature type="compositionally biased region" description="Acidic residues" evidence="6">
    <location>
        <begin position="483"/>
        <end position="493"/>
    </location>
</feature>
<comment type="function">
    <text evidence="5">Component of the eukaryotic translation initiation factor 3 (eIF-3) complex, which is involved in protein synthesis of a specialized repertoire of mRNAs and, together with other initiation factors, stimulates binding of mRNA and methionyl-tRNAi to the 40S ribosome. The eIF-3 complex specifically targets and initiates translation of a subset of mRNAs involved in cell proliferation.</text>
</comment>
<feature type="compositionally biased region" description="Basic and acidic residues" evidence="6">
    <location>
        <begin position="326"/>
        <end position="339"/>
    </location>
</feature>
<feature type="region of interest" description="Disordered" evidence="6">
    <location>
        <begin position="444"/>
        <end position="493"/>
    </location>
</feature>
<feature type="region of interest" description="Disordered" evidence="6">
    <location>
        <begin position="227"/>
        <end position="350"/>
    </location>
</feature>
<dbReference type="Proteomes" id="UP000801428">
    <property type="component" value="Unassembled WGS sequence"/>
</dbReference>
<feature type="compositionally biased region" description="Basic and acidic residues" evidence="6">
    <location>
        <begin position="444"/>
        <end position="455"/>
    </location>
</feature>
<evidence type="ECO:0000256" key="1">
    <source>
        <dbReference type="ARBA" id="ARBA00022490"/>
    </source>
</evidence>
<dbReference type="SUPFAM" id="SSF53474">
    <property type="entry name" value="alpha/beta-Hydrolases"/>
    <property type="match status" value="1"/>
</dbReference>
<comment type="subcellular location">
    <subcellularLocation>
        <location evidence="5">Cytoplasm</location>
    </subcellularLocation>
</comment>
<keyword evidence="10" id="KW-1185">Reference proteome</keyword>
<dbReference type="GO" id="GO:0016787">
    <property type="term" value="F:hydrolase activity"/>
    <property type="evidence" value="ECO:0007669"/>
    <property type="project" value="InterPro"/>
</dbReference>
<proteinExistence type="inferred from homology"/>
<feature type="signal peptide" evidence="7">
    <location>
        <begin position="1"/>
        <end position="19"/>
    </location>
</feature>
<evidence type="ECO:0000256" key="7">
    <source>
        <dbReference type="SAM" id="SignalP"/>
    </source>
</evidence>
<dbReference type="GO" id="GO:0016282">
    <property type="term" value="C:eukaryotic 43S preinitiation complex"/>
    <property type="evidence" value="ECO:0007669"/>
    <property type="project" value="UniProtKB-UniRule"/>
</dbReference>
<dbReference type="InterPro" id="IPR023194">
    <property type="entry name" value="eIF3-like_dom_sf"/>
</dbReference>
<comment type="caution">
    <text evidence="9">The sequence shown here is derived from an EMBL/GenBank/DDBJ whole genome shotgun (WGS) entry which is preliminary data.</text>
</comment>
<dbReference type="InterPro" id="IPR013906">
    <property type="entry name" value="eIF3j"/>
</dbReference>
<evidence type="ECO:0000256" key="3">
    <source>
        <dbReference type="ARBA" id="ARBA00022917"/>
    </source>
</evidence>
<evidence type="ECO:0000256" key="4">
    <source>
        <dbReference type="ARBA" id="ARBA00023054"/>
    </source>
</evidence>
<dbReference type="EMBL" id="SWKU01000055">
    <property type="protein sequence ID" value="KAF2993317.1"/>
    <property type="molecule type" value="Genomic_DNA"/>
</dbReference>
<dbReference type="Gene3D" id="3.40.50.1820">
    <property type="entry name" value="alpha/beta hydrolase"/>
    <property type="match status" value="1"/>
</dbReference>
<dbReference type="AlphaFoldDB" id="A0A9P4T2Z0"/>
<dbReference type="InterPro" id="IPR029058">
    <property type="entry name" value="AB_hydrolase_fold"/>
</dbReference>
<evidence type="ECO:0000256" key="6">
    <source>
        <dbReference type="SAM" id="MobiDB-lite"/>
    </source>
</evidence>
<dbReference type="HAMAP" id="MF_03009">
    <property type="entry name" value="eIF3j"/>
    <property type="match status" value="1"/>
</dbReference>
<evidence type="ECO:0000313" key="9">
    <source>
        <dbReference type="EMBL" id="KAF2993317.1"/>
    </source>
</evidence>
<evidence type="ECO:0000313" key="10">
    <source>
        <dbReference type="Proteomes" id="UP000801428"/>
    </source>
</evidence>
<keyword evidence="7" id="KW-0732">Signal</keyword>
<dbReference type="Pfam" id="PF08597">
    <property type="entry name" value="eIF3_subunit"/>
    <property type="match status" value="1"/>
</dbReference>
<reference evidence="9" key="1">
    <citation type="submission" date="2019-04" db="EMBL/GenBank/DDBJ databases">
        <title>Sequencing of skin fungus with MAO and IRED activity.</title>
        <authorList>
            <person name="Marsaioli A.J."/>
            <person name="Bonatto J.M.C."/>
            <person name="Reis Junior O."/>
        </authorList>
    </citation>
    <scope>NUCLEOTIDE SEQUENCE</scope>
    <source>
        <strain evidence="9">30M1</strain>
    </source>
</reference>
<sequence>MINLRHCLVAMASAGTALAAASYATLEVRNAGVPAGQLKNISGIEIYHSYPPNSNTSDKAIIHLTDIFGLPLLQNKLLADSIASNGYLVLVPDLFAGDPVGVEEQEAGLNLTEWRALHPQSAIEAVINSTIQYARSELGIEKLGGVGYCFGGKYVGRWLKGDNSGLDVGFVAHPSNLLEAEIQAIAGPLSIAAGTLDASFNATAKSKAESILNANNVTFQTNLYSQAPHDDEESGSDSGSPAPVIARRGKFDDEEEDDVLDSWDAAEDSEVEREKAKKAAEAKAKADAEAKANHKSKAQRIEEHRQAALRRRQMEEDYESEEETEQERRQRLRQAEQDGSRAQAEELFGELSVGKSKTAKAVTVSDDNDPTNSVDLSAMSLFNPDTKTQFTKLRETLTPLLANNAKKGQYSLFLQEFCKGIARDLPSDQIKKIASGLTTLSNEKMKEEKAAEKGGKKTKAAKTKTSLNATRDVGRSADVSAYDNDDFGDDDFM</sequence>
<dbReference type="Pfam" id="PF01738">
    <property type="entry name" value="DLH"/>
    <property type="match status" value="1"/>
</dbReference>
<dbReference type="GO" id="GO:0005852">
    <property type="term" value="C:eukaryotic translation initiation factor 3 complex"/>
    <property type="evidence" value="ECO:0007669"/>
    <property type="project" value="UniProtKB-UniRule"/>
</dbReference>
<comment type="similarity">
    <text evidence="5">Belongs to the eIF-3 subunit J family.</text>
</comment>
<name>A0A9P4T2Z0_CURKU</name>
<evidence type="ECO:0000256" key="2">
    <source>
        <dbReference type="ARBA" id="ARBA00022540"/>
    </source>
</evidence>
<evidence type="ECO:0000259" key="8">
    <source>
        <dbReference type="Pfam" id="PF01738"/>
    </source>
</evidence>
<dbReference type="InterPro" id="IPR002925">
    <property type="entry name" value="Dienelactn_hydro"/>
</dbReference>
<evidence type="ECO:0000256" key="5">
    <source>
        <dbReference type="HAMAP-Rule" id="MF_03009"/>
    </source>
</evidence>
<dbReference type="PANTHER" id="PTHR17630">
    <property type="entry name" value="DIENELACTONE HYDROLASE"/>
    <property type="match status" value="1"/>
</dbReference>
<dbReference type="GO" id="GO:0033290">
    <property type="term" value="C:eukaryotic 48S preinitiation complex"/>
    <property type="evidence" value="ECO:0007669"/>
    <property type="project" value="UniProtKB-UniRule"/>
</dbReference>
<dbReference type="GO" id="GO:0003743">
    <property type="term" value="F:translation initiation factor activity"/>
    <property type="evidence" value="ECO:0007669"/>
    <property type="project" value="UniProtKB-UniRule"/>
</dbReference>
<dbReference type="FunFam" id="1.10.246.60:FF:000003">
    <property type="entry name" value="Eukaryotic translation initiation factor 3 subunit J"/>
    <property type="match status" value="1"/>
</dbReference>